<dbReference type="PANTHER" id="PTHR43685:SF5">
    <property type="entry name" value="GLYCOSYLTRANSFERASE EPSE-RELATED"/>
    <property type="match status" value="1"/>
</dbReference>
<organism evidence="5 6">
    <name type="scientific">Streptomyces paromomycinus</name>
    <name type="common">Streptomyces rimosus subsp. paromomycinus</name>
    <dbReference type="NCBI Taxonomy" id="92743"/>
    <lineage>
        <taxon>Bacteria</taxon>
        <taxon>Bacillati</taxon>
        <taxon>Actinomycetota</taxon>
        <taxon>Actinomycetes</taxon>
        <taxon>Kitasatosporales</taxon>
        <taxon>Streptomycetaceae</taxon>
        <taxon>Streptomyces</taxon>
    </lineage>
</organism>
<dbReference type="Proteomes" id="UP000286746">
    <property type="component" value="Unassembled WGS sequence"/>
</dbReference>
<evidence type="ECO:0000313" key="5">
    <source>
        <dbReference type="EMBL" id="GCD42119.1"/>
    </source>
</evidence>
<evidence type="ECO:0000256" key="2">
    <source>
        <dbReference type="ARBA" id="ARBA00022676"/>
    </source>
</evidence>
<dbReference type="InterPro" id="IPR029044">
    <property type="entry name" value="Nucleotide-diphossugar_trans"/>
</dbReference>
<sequence>MTARTAEAPDAVAAPGARPAPLVGIVMITRDRRERLLGTLERVTRLPEAPPVVVVDNGSSDGTADAVRARFPAVRVLTPGRNLGAVGRTYGAAALDTPLVAFSDDDSWWEPGALARAAEVFAAHPRLGLAAASTLVGTDADADADPLNAVLAASPLGREPDLPGPSVLGFLGCAAVARRDAFLEAGGYHPVLHFGAEETLLAMDLEARGWGVAYCPALVARHVPDGAGGAPRPGRTARVRRNALLTAWLRRPLRHAFAHTLRLALDGRTDPEARLALSEAVRRLPAALARRRPLPGLVERRVRALEMTP</sequence>
<evidence type="ECO:0000256" key="1">
    <source>
        <dbReference type="ARBA" id="ARBA00006739"/>
    </source>
</evidence>
<keyword evidence="6" id="KW-1185">Reference proteome</keyword>
<dbReference type="SUPFAM" id="SSF53448">
    <property type="entry name" value="Nucleotide-diphospho-sugar transferases"/>
    <property type="match status" value="1"/>
</dbReference>
<evidence type="ECO:0000259" key="4">
    <source>
        <dbReference type="Pfam" id="PF00535"/>
    </source>
</evidence>
<dbReference type="InterPro" id="IPR001173">
    <property type="entry name" value="Glyco_trans_2-like"/>
</dbReference>
<proteinExistence type="inferred from homology"/>
<dbReference type="RefSeq" id="WP_371858900.1">
    <property type="nucleotide sequence ID" value="NZ_BHZD01000001.1"/>
</dbReference>
<keyword evidence="2" id="KW-0328">Glycosyltransferase</keyword>
<gene>
    <name evidence="5" type="ORF">GKJPGBOP_01777</name>
</gene>
<accession>A0A401VYH9</accession>
<dbReference type="GO" id="GO:0016757">
    <property type="term" value="F:glycosyltransferase activity"/>
    <property type="evidence" value="ECO:0007669"/>
    <property type="project" value="UniProtKB-KW"/>
</dbReference>
<dbReference type="EMBL" id="BHZD01000001">
    <property type="protein sequence ID" value="GCD42119.1"/>
    <property type="molecule type" value="Genomic_DNA"/>
</dbReference>
<dbReference type="PANTHER" id="PTHR43685">
    <property type="entry name" value="GLYCOSYLTRANSFERASE"/>
    <property type="match status" value="1"/>
</dbReference>
<keyword evidence="3 5" id="KW-0808">Transferase</keyword>
<dbReference type="Gene3D" id="3.90.550.10">
    <property type="entry name" value="Spore Coat Polysaccharide Biosynthesis Protein SpsA, Chain A"/>
    <property type="match status" value="1"/>
</dbReference>
<feature type="domain" description="Glycosyltransferase 2-like" evidence="4">
    <location>
        <begin position="25"/>
        <end position="182"/>
    </location>
</feature>
<evidence type="ECO:0000256" key="3">
    <source>
        <dbReference type="ARBA" id="ARBA00022679"/>
    </source>
</evidence>
<comment type="similarity">
    <text evidence="1">Belongs to the glycosyltransferase 2 family.</text>
</comment>
<dbReference type="Pfam" id="PF00535">
    <property type="entry name" value="Glycos_transf_2"/>
    <property type="match status" value="1"/>
</dbReference>
<comment type="caution">
    <text evidence="5">The sequence shown here is derived from an EMBL/GenBank/DDBJ whole genome shotgun (WGS) entry which is preliminary data.</text>
</comment>
<dbReference type="AlphaFoldDB" id="A0A401VYH9"/>
<reference evidence="5 6" key="1">
    <citation type="submission" date="2018-11" db="EMBL/GenBank/DDBJ databases">
        <title>Whole genome sequence of Streptomyces paromomycinus NBRC 15454(T).</title>
        <authorList>
            <person name="Komaki H."/>
            <person name="Tamura T."/>
        </authorList>
    </citation>
    <scope>NUCLEOTIDE SEQUENCE [LARGE SCALE GENOMIC DNA]</scope>
    <source>
        <strain evidence="5 6">NBRC 15454</strain>
    </source>
</reference>
<dbReference type="InterPro" id="IPR050834">
    <property type="entry name" value="Glycosyltransf_2"/>
</dbReference>
<evidence type="ECO:0000313" key="6">
    <source>
        <dbReference type="Proteomes" id="UP000286746"/>
    </source>
</evidence>
<protein>
    <submittedName>
        <fullName evidence="5">Glycosyl transferase</fullName>
    </submittedName>
</protein>
<name>A0A401VYH9_STREY</name>